<dbReference type="GO" id="GO:0043139">
    <property type="term" value="F:5'-3' DNA helicase activity"/>
    <property type="evidence" value="ECO:0007669"/>
    <property type="project" value="UniProtKB-EC"/>
</dbReference>
<proteinExistence type="inferred from homology"/>
<reference evidence="4 5" key="1">
    <citation type="submission" date="2020-06" db="EMBL/GenBank/DDBJ databases">
        <title>Transcriptomic and genomic resources for Thalictrum thalictroides and T. hernandezii: Facilitating candidate gene discovery in an emerging model plant lineage.</title>
        <authorList>
            <person name="Arias T."/>
            <person name="Riano-Pachon D.M."/>
            <person name="Di Stilio V.S."/>
        </authorList>
    </citation>
    <scope>NUCLEOTIDE SEQUENCE [LARGE SCALE GENOMIC DNA]</scope>
    <source>
        <strain evidence="5">cv. WT478/WT964</strain>
        <tissue evidence="4">Leaves</tissue>
    </source>
</reference>
<comment type="similarity">
    <text evidence="1">Belongs to the helicase family.</text>
</comment>
<dbReference type="EMBL" id="JABWDY010016012">
    <property type="protein sequence ID" value="KAF5196426.1"/>
    <property type="molecule type" value="Genomic_DNA"/>
</dbReference>
<evidence type="ECO:0000259" key="3">
    <source>
        <dbReference type="Pfam" id="PF21530"/>
    </source>
</evidence>
<dbReference type="OrthoDB" id="1864756at2759"/>
<keyword evidence="1" id="KW-0227">DNA damage</keyword>
<feature type="domain" description="DNA helicase Pif1-like DEAD-box helicase" evidence="2">
    <location>
        <begin position="138"/>
        <end position="256"/>
    </location>
</feature>
<accession>A0A7J6WG84</accession>
<dbReference type="GO" id="GO:0016787">
    <property type="term" value="F:hydrolase activity"/>
    <property type="evidence" value="ECO:0007669"/>
    <property type="project" value="UniProtKB-KW"/>
</dbReference>
<dbReference type="Pfam" id="PF05970">
    <property type="entry name" value="PIF1"/>
    <property type="match status" value="1"/>
</dbReference>
<dbReference type="InterPro" id="IPR051055">
    <property type="entry name" value="PIF1_helicase"/>
</dbReference>
<dbReference type="GO" id="GO:0005524">
    <property type="term" value="F:ATP binding"/>
    <property type="evidence" value="ECO:0007669"/>
    <property type="project" value="UniProtKB-KW"/>
</dbReference>
<evidence type="ECO:0000313" key="5">
    <source>
        <dbReference type="Proteomes" id="UP000554482"/>
    </source>
</evidence>
<dbReference type="SUPFAM" id="SSF52540">
    <property type="entry name" value="P-loop containing nucleoside triphosphate hydrolases"/>
    <property type="match status" value="2"/>
</dbReference>
<dbReference type="InterPro" id="IPR049163">
    <property type="entry name" value="Pif1-like_2B_dom"/>
</dbReference>
<dbReference type="InterPro" id="IPR027417">
    <property type="entry name" value="P-loop_NTPase"/>
</dbReference>
<dbReference type="PANTHER" id="PTHR47642:SF6">
    <property type="entry name" value="ATP-DEPENDENT DNA HELICASE"/>
    <property type="match status" value="1"/>
</dbReference>
<keyword evidence="1" id="KW-0547">Nucleotide-binding</keyword>
<dbReference type="GO" id="GO:0006281">
    <property type="term" value="P:DNA repair"/>
    <property type="evidence" value="ECO:0007669"/>
    <property type="project" value="UniProtKB-KW"/>
</dbReference>
<dbReference type="PANTHER" id="PTHR47642">
    <property type="entry name" value="ATP-DEPENDENT DNA HELICASE"/>
    <property type="match status" value="1"/>
</dbReference>
<dbReference type="GO" id="GO:0006310">
    <property type="term" value="P:DNA recombination"/>
    <property type="evidence" value="ECO:0007669"/>
    <property type="project" value="UniProtKB-KW"/>
</dbReference>
<organism evidence="4 5">
    <name type="scientific">Thalictrum thalictroides</name>
    <name type="common">Rue-anemone</name>
    <name type="synonym">Anemone thalictroides</name>
    <dbReference type="NCBI Taxonomy" id="46969"/>
    <lineage>
        <taxon>Eukaryota</taxon>
        <taxon>Viridiplantae</taxon>
        <taxon>Streptophyta</taxon>
        <taxon>Embryophyta</taxon>
        <taxon>Tracheophyta</taxon>
        <taxon>Spermatophyta</taxon>
        <taxon>Magnoliopsida</taxon>
        <taxon>Ranunculales</taxon>
        <taxon>Ranunculaceae</taxon>
        <taxon>Thalictroideae</taxon>
        <taxon>Thalictrum</taxon>
    </lineage>
</organism>
<evidence type="ECO:0000259" key="2">
    <source>
        <dbReference type="Pfam" id="PF05970"/>
    </source>
</evidence>
<dbReference type="InterPro" id="IPR010285">
    <property type="entry name" value="DNA_helicase_pif1-like_DEAD"/>
</dbReference>
<comment type="catalytic activity">
    <reaction evidence="1">
        <text>ATP + H2O = ADP + phosphate + H(+)</text>
        <dbReference type="Rhea" id="RHEA:13065"/>
        <dbReference type="ChEBI" id="CHEBI:15377"/>
        <dbReference type="ChEBI" id="CHEBI:15378"/>
        <dbReference type="ChEBI" id="CHEBI:30616"/>
        <dbReference type="ChEBI" id="CHEBI:43474"/>
        <dbReference type="ChEBI" id="CHEBI:456216"/>
        <dbReference type="EC" id="5.6.2.3"/>
    </reaction>
</comment>
<sequence>MAQKHYFKNNCWHDGTDVGTDSGFVSRYLQRPSNVEEAKGQFESWAERCNNLGFAETEVNILPELIDDDLDADIGTEAGTELLQREEWMIVASMGPLFLSADNVELGMRDFDISHNWAEGFQRYPNIDIERKFVQNNLRGTGKSTLINALVKSAATCFGNKKMVRIMAPTGVAAFNIGGTTIHYELSISSEWRFFLQYKHISGDQCRKMQDDFKDTKLIIIDEYSMLGRAMLAYIDLRCRDIFAKKEAFGGVSVVLIFRQAGIEQVSFREALHRLSDGTSTIKDWHLFKTRDSTLLTPVELNAFKFALRLFPTKQAAHDYNCKRLVDLGKPIARVHSKNNCATASSAMSDDAKGLEKVLYLSIGARVMLRANLCTQYGLVNGAMGTIVDIVYASGCGSPFDIPFAIMVDFDSYCGLPFRSGTNIVPIAPQTSNWKTTSGTSCQRTQLPVVLSWAITVHKSQGLTLDRVVVDIGKKESLSLTFVALSRTRKLSDLAFSPMFTFERLQKIGKCAGLKPRLDEEERLRIMSTVNMS</sequence>
<protein>
    <recommendedName>
        <fullName evidence="1">ATP-dependent DNA helicase</fullName>
        <ecNumber evidence="1">5.6.2.3</ecNumber>
    </recommendedName>
</protein>
<comment type="cofactor">
    <cofactor evidence="1">
        <name>Mg(2+)</name>
        <dbReference type="ChEBI" id="CHEBI:18420"/>
    </cofactor>
</comment>
<keyword evidence="1" id="KW-0067">ATP-binding</keyword>
<dbReference type="Gene3D" id="3.40.50.300">
    <property type="entry name" value="P-loop containing nucleotide triphosphate hydrolases"/>
    <property type="match status" value="2"/>
</dbReference>
<dbReference type="AlphaFoldDB" id="A0A7J6WG84"/>
<comment type="caution">
    <text evidence="4">The sequence shown here is derived from an EMBL/GenBank/DDBJ whole genome shotgun (WGS) entry which is preliminary data.</text>
</comment>
<keyword evidence="1" id="KW-0233">DNA recombination</keyword>
<keyword evidence="1" id="KW-0378">Hydrolase</keyword>
<dbReference type="Pfam" id="PF21530">
    <property type="entry name" value="Pif1_2B_dom"/>
    <property type="match status" value="1"/>
</dbReference>
<keyword evidence="1" id="KW-0234">DNA repair</keyword>
<dbReference type="GO" id="GO:0000723">
    <property type="term" value="P:telomere maintenance"/>
    <property type="evidence" value="ECO:0007669"/>
    <property type="project" value="InterPro"/>
</dbReference>
<feature type="domain" description="DNA helicase Pif1-like 2B" evidence="3">
    <location>
        <begin position="356"/>
        <end position="389"/>
    </location>
</feature>
<keyword evidence="5" id="KW-1185">Reference proteome</keyword>
<dbReference type="CDD" id="cd18809">
    <property type="entry name" value="SF1_C_RecD"/>
    <property type="match status" value="1"/>
</dbReference>
<keyword evidence="1 4" id="KW-0347">Helicase</keyword>
<dbReference type="Proteomes" id="UP000554482">
    <property type="component" value="Unassembled WGS sequence"/>
</dbReference>
<evidence type="ECO:0000256" key="1">
    <source>
        <dbReference type="RuleBase" id="RU363044"/>
    </source>
</evidence>
<dbReference type="EC" id="5.6.2.3" evidence="1"/>
<gene>
    <name evidence="4" type="ORF">FRX31_013986</name>
</gene>
<evidence type="ECO:0000313" key="4">
    <source>
        <dbReference type="EMBL" id="KAF5196426.1"/>
    </source>
</evidence>
<name>A0A7J6WG84_THATH</name>